<gene>
    <name evidence="5" type="ORF">INT43_002261</name>
</gene>
<dbReference type="InterPro" id="IPR048343">
    <property type="entry name" value="ZW10_C"/>
</dbReference>
<feature type="region of interest" description="Disordered" evidence="1">
    <location>
        <begin position="747"/>
        <end position="862"/>
    </location>
</feature>
<feature type="compositionally biased region" description="Basic and acidic residues" evidence="1">
    <location>
        <begin position="1033"/>
        <end position="1048"/>
    </location>
</feature>
<feature type="compositionally biased region" description="Basic and acidic residues" evidence="1">
    <location>
        <begin position="1067"/>
        <end position="1076"/>
    </location>
</feature>
<dbReference type="GO" id="GO:0006888">
    <property type="term" value="P:endoplasmic reticulum to Golgi vesicle-mediated transport"/>
    <property type="evidence" value="ECO:0007669"/>
    <property type="project" value="TreeGrafter"/>
</dbReference>
<name>A0A8H7Q686_MORIS</name>
<dbReference type="Pfam" id="PF20665">
    <property type="entry name" value="Zw10_middle"/>
    <property type="match status" value="1"/>
</dbReference>
<feature type="compositionally biased region" description="Basic and acidic residues" evidence="1">
    <location>
        <begin position="912"/>
        <end position="942"/>
    </location>
</feature>
<feature type="domain" description="ZW10 C-terminal helical" evidence="4">
    <location>
        <begin position="603"/>
        <end position="739"/>
    </location>
</feature>
<dbReference type="EMBL" id="JAEPQZ010000001">
    <property type="protein sequence ID" value="KAG2185824.1"/>
    <property type="molecule type" value="Genomic_DNA"/>
</dbReference>
<comment type="caution">
    <text evidence="5">The sequence shown here is derived from an EMBL/GenBank/DDBJ whole genome shotgun (WGS) entry which is preliminary data.</text>
</comment>
<proteinExistence type="predicted"/>
<dbReference type="GO" id="GO:0007094">
    <property type="term" value="P:mitotic spindle assembly checkpoint signaling"/>
    <property type="evidence" value="ECO:0007669"/>
    <property type="project" value="TreeGrafter"/>
</dbReference>
<feature type="compositionally biased region" description="Basic and acidic residues" evidence="1">
    <location>
        <begin position="981"/>
        <end position="999"/>
    </location>
</feature>
<evidence type="ECO:0000313" key="5">
    <source>
        <dbReference type="EMBL" id="KAG2185824.1"/>
    </source>
</evidence>
<dbReference type="GO" id="GO:0005737">
    <property type="term" value="C:cytoplasm"/>
    <property type="evidence" value="ECO:0007669"/>
    <property type="project" value="GOC"/>
</dbReference>
<evidence type="ECO:0000259" key="3">
    <source>
        <dbReference type="Pfam" id="PF20666"/>
    </source>
</evidence>
<feature type="compositionally biased region" description="Basic and acidic residues" evidence="1">
    <location>
        <begin position="793"/>
        <end position="808"/>
    </location>
</feature>
<dbReference type="InterPro" id="IPR046362">
    <property type="entry name" value="Zw10/DSL1_C_sf"/>
</dbReference>
<dbReference type="Proteomes" id="UP000654370">
    <property type="component" value="Unassembled WGS sequence"/>
</dbReference>
<feature type="compositionally biased region" description="Acidic residues" evidence="1">
    <location>
        <begin position="955"/>
        <end position="980"/>
    </location>
</feature>
<feature type="compositionally biased region" description="Acidic residues" evidence="1">
    <location>
        <begin position="761"/>
        <end position="784"/>
    </location>
</feature>
<feature type="compositionally biased region" description="Acidic residues" evidence="1">
    <location>
        <begin position="809"/>
        <end position="828"/>
    </location>
</feature>
<organism evidence="5 6">
    <name type="scientific">Mortierella isabellina</name>
    <name type="common">Filamentous fungus</name>
    <name type="synonym">Umbelopsis isabellina</name>
    <dbReference type="NCBI Taxonomy" id="91625"/>
    <lineage>
        <taxon>Eukaryota</taxon>
        <taxon>Fungi</taxon>
        <taxon>Fungi incertae sedis</taxon>
        <taxon>Mucoromycota</taxon>
        <taxon>Mucoromycotina</taxon>
        <taxon>Umbelopsidomycetes</taxon>
        <taxon>Umbelopsidales</taxon>
        <taxon>Umbelopsidaceae</taxon>
        <taxon>Umbelopsis</taxon>
    </lineage>
</organism>
<evidence type="ECO:0000259" key="4">
    <source>
        <dbReference type="Pfam" id="PF22766"/>
    </source>
</evidence>
<evidence type="ECO:0000313" key="6">
    <source>
        <dbReference type="Proteomes" id="UP000654370"/>
    </source>
</evidence>
<feature type="region of interest" description="Disordered" evidence="1">
    <location>
        <begin position="902"/>
        <end position="1289"/>
    </location>
</feature>
<dbReference type="OrthoDB" id="534815at2759"/>
<accession>A0A8H7Q686</accession>
<feature type="compositionally biased region" description="Basic and acidic residues" evidence="1">
    <location>
        <begin position="1117"/>
        <end position="1143"/>
    </location>
</feature>
<feature type="compositionally biased region" description="Acidic residues" evidence="1">
    <location>
        <begin position="1057"/>
        <end position="1066"/>
    </location>
</feature>
<feature type="compositionally biased region" description="Polar residues" evidence="1">
    <location>
        <begin position="1211"/>
        <end position="1224"/>
    </location>
</feature>
<dbReference type="Pfam" id="PF22766">
    <property type="entry name" value="ZW10_C2"/>
    <property type="match status" value="1"/>
</dbReference>
<feature type="domain" description="Centromere/kinetochore protein zw10 middle" evidence="2">
    <location>
        <begin position="232"/>
        <end position="429"/>
    </location>
</feature>
<dbReference type="GO" id="GO:1990423">
    <property type="term" value="C:RZZ complex"/>
    <property type="evidence" value="ECO:0007669"/>
    <property type="project" value="TreeGrafter"/>
</dbReference>
<dbReference type="Pfam" id="PF20666">
    <property type="entry name" value="ZW10_C"/>
    <property type="match status" value="1"/>
</dbReference>
<evidence type="ECO:0000256" key="1">
    <source>
        <dbReference type="SAM" id="MobiDB-lite"/>
    </source>
</evidence>
<sequence length="1382" mass="155940">MADVFVQSIINDANISSPNPAASLNREELNALLDAIDTKTKTLEHAVFDTVKQSSDIFLDSWITSQSTKADVQVLLQDLDAVQREVYNEDNGIQMVVKSSLAEYNDVVNQVSNNQNIIDSLEALVPIVDQLKHVDSQLTAGYLVETRRLLEELENSIFENFHSPQWDSVHAIHVIRRTIEITKSGLIEALEDCIRNSITFDIQSPAVAETMEAGNTFKMNVKYQSVYKSRKSSKNEGIPITLSEVFTCISQLGSLEAHIQPIKRDIYRHIIVPLLEHTQQPWNVDVHQLNEGLATLELKSTGKEEDLELDPVTTVGNLDIIFDFFYKYLFGNATQSRSQNLLFGNMVVPGTFDLLITHTLRPSVPSSVEKLNEYAEVAHRVQALEQKLESYNFMANQDEAALSQFVGNIDHYFSLKLKGKILVNARRVILRKIYDAELAEDGVNGARNYYVTQTPRLLLVLVNDTIGTAQKIAEEHPTSSDEMWNTITELVDLYRALMPTYHGETYTSNYNNAMLFRNDCYWLAAHLTELSKANPQNEKILETSAQKLRQLGGVWYELTVGRIVTQINMILDRTDGFTTISQDPRMPDIVGQAISDAVDTALRFSAIVQGALDDDLFLQTMTHVANVLVGRLISDIEKMHDIGEEESHLIARSLNGTMSLINVFSRPDGPDATDAVVSERVKDWKKFWIIRNMLEMSFKDIMELFRDGELQCFETNELCELLCALFADTELRQNNLKEIQRGYRSQHQIQSFSRGVQPEPAQEDEAMDEDNGWEPFDDNDDVQTEDTTWKQVDNSKQEKASQQRHAWEPLEEPMDEDHQDDETGWDDDPIVHHEEQKQESTAVRETVYDPEHIDDDESGWEVDDPIIHHDEEAEHGMPADKVAADSKHVHDNETAMVDEPMPQHQDQVEELPLEHATPDDLKHASEEESGWEVEKPIGDRQNHGKGSVQVKEGLVDAEDLHDEPIDNDTEEEEPGWEVDEPIIHHNHAQESGREPDRSADPQGPEKQSSREIDEAVTHNDLHQDEAGWEVDEPIIHHYHVEESGKEMDGPAGHQGSEEESGWEVDEPVTHHDHDQDEAGWDVDESVTHHDQDKTGREVEEPVTHQEQDEPGWEVDEPIVHHDPEEDHGWDIDEPVLPDKHEVDSGWEVDEPVVHHEQEASDWEPFDHTMEEVSQPRPHVPPKQGSSSSSLSGMLDNLNRTSSPRPRASLGASPTSVNNFRQSSPRPREESFGNLFSGISRGSPSPRPVSPNQRSNSSGRDSPFTSLLGNLIGATPSPNPEQQEARQPISSLGLPSLDVLNYASNRIAGEFTNVVGNMIGAAPARQSHSPATPDLVTARPKYRNQPSNNSSEDRPSSRLDFMSHHIDEANDKKADGEEEGWDW</sequence>
<protein>
    <recommendedName>
        <fullName evidence="7">Retrograde transport protein Dsl1 C-terminal domain-containing protein</fullName>
    </recommendedName>
</protein>
<feature type="compositionally biased region" description="Basic and acidic residues" evidence="1">
    <location>
        <begin position="1007"/>
        <end position="1025"/>
    </location>
</feature>
<feature type="compositionally biased region" description="Acidic residues" evidence="1">
    <location>
        <begin position="852"/>
        <end position="862"/>
    </location>
</feature>
<feature type="compositionally biased region" description="Basic and acidic residues" evidence="1">
    <location>
        <begin position="1350"/>
        <end position="1374"/>
    </location>
</feature>
<dbReference type="PANTHER" id="PTHR12205:SF0">
    <property type="entry name" value="CENTROMERE_KINETOCHORE PROTEIN ZW10 HOMOLOG"/>
    <property type="match status" value="1"/>
</dbReference>
<evidence type="ECO:0000259" key="2">
    <source>
        <dbReference type="Pfam" id="PF20665"/>
    </source>
</evidence>
<dbReference type="InterPro" id="IPR055148">
    <property type="entry name" value="ZW10_C_2"/>
</dbReference>
<feature type="compositionally biased region" description="Basic and acidic residues" evidence="1">
    <location>
        <begin position="1085"/>
        <end position="1107"/>
    </location>
</feature>
<dbReference type="PANTHER" id="PTHR12205">
    <property type="entry name" value="CENTROMERE/KINETOCHORE PROTEIN ZW10"/>
    <property type="match status" value="1"/>
</dbReference>
<dbReference type="InterPro" id="IPR048344">
    <property type="entry name" value="Zw10_middle"/>
</dbReference>
<feature type="domain" description="Centromere/kinetochore protein zw10 C-terminal" evidence="3">
    <location>
        <begin position="458"/>
        <end position="548"/>
    </location>
</feature>
<evidence type="ECO:0008006" key="7">
    <source>
        <dbReference type="Google" id="ProtNLM"/>
    </source>
</evidence>
<keyword evidence="6" id="KW-1185">Reference proteome</keyword>
<feature type="compositionally biased region" description="Polar residues" evidence="1">
    <location>
        <begin position="1251"/>
        <end position="1267"/>
    </location>
</feature>
<dbReference type="Gene3D" id="1.10.357.150">
    <property type="match status" value="1"/>
</dbReference>
<reference evidence="5" key="1">
    <citation type="submission" date="2020-12" db="EMBL/GenBank/DDBJ databases">
        <title>Metabolic potential, ecology and presence of endohyphal bacteria is reflected in genomic diversity of Mucoromycotina.</title>
        <authorList>
            <person name="Muszewska A."/>
            <person name="Okrasinska A."/>
            <person name="Steczkiewicz K."/>
            <person name="Drgas O."/>
            <person name="Orlowska M."/>
            <person name="Perlinska-Lenart U."/>
            <person name="Aleksandrzak-Piekarczyk T."/>
            <person name="Szatraj K."/>
            <person name="Zielenkiewicz U."/>
            <person name="Pilsyk S."/>
            <person name="Malc E."/>
            <person name="Mieczkowski P."/>
            <person name="Kruszewska J.S."/>
            <person name="Biernat P."/>
            <person name="Pawlowska J."/>
        </authorList>
    </citation>
    <scope>NUCLEOTIDE SEQUENCE</scope>
    <source>
        <strain evidence="5">WA0000067209</strain>
    </source>
</reference>
<feature type="region of interest" description="Disordered" evidence="1">
    <location>
        <begin position="1321"/>
        <end position="1382"/>
    </location>
</feature>
<feature type="compositionally biased region" description="Basic and acidic residues" evidence="1">
    <location>
        <begin position="829"/>
        <end position="838"/>
    </location>
</feature>
<feature type="compositionally biased region" description="Basic and acidic residues" evidence="1">
    <location>
        <begin position="1151"/>
        <end position="1170"/>
    </location>
</feature>